<dbReference type="AlphaFoldDB" id="A0A5D2VEP8"/>
<gene>
    <name evidence="1" type="ORF">E1A91_D04G164800v1</name>
</gene>
<evidence type="ECO:0000313" key="2">
    <source>
        <dbReference type="Proteomes" id="UP000323597"/>
    </source>
</evidence>
<protein>
    <submittedName>
        <fullName evidence="1">Uncharacterized protein</fullName>
    </submittedName>
</protein>
<name>A0A5D2VEP8_GOSMU</name>
<accession>A0A5D2VEP8</accession>
<reference evidence="1 2" key="1">
    <citation type="submission" date="2019-07" db="EMBL/GenBank/DDBJ databases">
        <title>WGS assembly of Gossypium mustelinum.</title>
        <authorList>
            <person name="Chen Z.J."/>
            <person name="Sreedasyam A."/>
            <person name="Ando A."/>
            <person name="Song Q."/>
            <person name="De L."/>
            <person name="Hulse-Kemp A."/>
            <person name="Ding M."/>
            <person name="Ye W."/>
            <person name="Kirkbride R."/>
            <person name="Jenkins J."/>
            <person name="Plott C."/>
            <person name="Lovell J."/>
            <person name="Lin Y.-M."/>
            <person name="Vaughn R."/>
            <person name="Liu B."/>
            <person name="Li W."/>
            <person name="Simpson S."/>
            <person name="Scheffler B."/>
            <person name="Saski C."/>
            <person name="Grover C."/>
            <person name="Hu G."/>
            <person name="Conover J."/>
            <person name="Carlson J."/>
            <person name="Shu S."/>
            <person name="Boston L."/>
            <person name="Williams M."/>
            <person name="Peterson D."/>
            <person name="Mcgee K."/>
            <person name="Jones D."/>
            <person name="Wendel J."/>
            <person name="Stelly D."/>
            <person name="Grimwood J."/>
            <person name="Schmutz J."/>
        </authorList>
    </citation>
    <scope>NUCLEOTIDE SEQUENCE [LARGE SCALE GENOMIC DNA]</scope>
    <source>
        <strain evidence="1">1408120.09</strain>
    </source>
</reference>
<dbReference type="EMBL" id="CM017652">
    <property type="protein sequence ID" value="TYI87849.1"/>
    <property type="molecule type" value="Genomic_DNA"/>
</dbReference>
<dbReference type="Proteomes" id="UP000323597">
    <property type="component" value="Chromosome D04"/>
</dbReference>
<organism evidence="1 2">
    <name type="scientific">Gossypium mustelinum</name>
    <name type="common">Cotton</name>
    <name type="synonym">Gossypium caicoense</name>
    <dbReference type="NCBI Taxonomy" id="34275"/>
    <lineage>
        <taxon>Eukaryota</taxon>
        <taxon>Viridiplantae</taxon>
        <taxon>Streptophyta</taxon>
        <taxon>Embryophyta</taxon>
        <taxon>Tracheophyta</taxon>
        <taxon>Spermatophyta</taxon>
        <taxon>Magnoliopsida</taxon>
        <taxon>eudicotyledons</taxon>
        <taxon>Gunneridae</taxon>
        <taxon>Pentapetalae</taxon>
        <taxon>rosids</taxon>
        <taxon>malvids</taxon>
        <taxon>Malvales</taxon>
        <taxon>Malvaceae</taxon>
        <taxon>Malvoideae</taxon>
        <taxon>Gossypium</taxon>
    </lineage>
</organism>
<proteinExistence type="predicted"/>
<sequence length="31" mass="3690">MGFFTTTTKKNYLKEDLEFPNSSWQIKHGKL</sequence>
<evidence type="ECO:0000313" key="1">
    <source>
        <dbReference type="EMBL" id="TYI87849.1"/>
    </source>
</evidence>
<keyword evidence="2" id="KW-1185">Reference proteome</keyword>